<dbReference type="InterPro" id="IPR019844">
    <property type="entry name" value="CSD_CS"/>
</dbReference>
<keyword evidence="3" id="KW-0677">Repeat</keyword>
<name>K1PVZ3_MAGGI</name>
<dbReference type="PROSITE" id="PS51857">
    <property type="entry name" value="CSD_2"/>
    <property type="match status" value="5"/>
</dbReference>
<dbReference type="InterPro" id="IPR056400">
    <property type="entry name" value="CSDE1"/>
</dbReference>
<dbReference type="FunCoup" id="K1PVZ3">
    <property type="interactions" value="1182"/>
</dbReference>
<dbReference type="Gene3D" id="2.40.50.140">
    <property type="entry name" value="Nucleic acid-binding proteins"/>
    <property type="match status" value="6"/>
</dbReference>
<dbReference type="InterPro" id="IPR011129">
    <property type="entry name" value="CSD"/>
</dbReference>
<evidence type="ECO:0000256" key="1">
    <source>
        <dbReference type="ARBA" id="ARBA00004496"/>
    </source>
</evidence>
<accession>K1PVZ3</accession>
<keyword evidence="2" id="KW-0963">Cytoplasm</keyword>
<dbReference type="GO" id="GO:0003723">
    <property type="term" value="F:RNA binding"/>
    <property type="evidence" value="ECO:0007669"/>
    <property type="project" value="UniProtKB-KW"/>
</dbReference>
<evidence type="ECO:0000313" key="6">
    <source>
        <dbReference type="EMBL" id="EKC28502.1"/>
    </source>
</evidence>
<dbReference type="Pfam" id="PF23456">
    <property type="entry name" value="CSDE1"/>
    <property type="match status" value="3"/>
</dbReference>
<comment type="similarity">
    <text evidence="5">Belongs to the UNR family.</text>
</comment>
<evidence type="ECO:0000256" key="2">
    <source>
        <dbReference type="ARBA" id="ARBA00022490"/>
    </source>
</evidence>
<dbReference type="SMART" id="SM00357">
    <property type="entry name" value="CSP"/>
    <property type="match status" value="5"/>
</dbReference>
<evidence type="ECO:0000256" key="3">
    <source>
        <dbReference type="ARBA" id="ARBA00022737"/>
    </source>
</evidence>
<keyword evidence="4" id="KW-0694">RNA-binding</keyword>
<evidence type="ECO:0000256" key="4">
    <source>
        <dbReference type="ARBA" id="ARBA00022884"/>
    </source>
</evidence>
<reference evidence="6" key="1">
    <citation type="journal article" date="2012" name="Nature">
        <title>The oyster genome reveals stress adaptation and complexity of shell formation.</title>
        <authorList>
            <person name="Zhang G."/>
            <person name="Fang X."/>
            <person name="Guo X."/>
            <person name="Li L."/>
            <person name="Luo R."/>
            <person name="Xu F."/>
            <person name="Yang P."/>
            <person name="Zhang L."/>
            <person name="Wang X."/>
            <person name="Qi H."/>
            <person name="Xiong Z."/>
            <person name="Que H."/>
            <person name="Xie Y."/>
            <person name="Holland P.W."/>
            <person name="Paps J."/>
            <person name="Zhu Y."/>
            <person name="Wu F."/>
            <person name="Chen Y."/>
            <person name="Wang J."/>
            <person name="Peng C."/>
            <person name="Meng J."/>
            <person name="Yang L."/>
            <person name="Liu J."/>
            <person name="Wen B."/>
            <person name="Zhang N."/>
            <person name="Huang Z."/>
            <person name="Zhu Q."/>
            <person name="Feng Y."/>
            <person name="Mount A."/>
            <person name="Hedgecock D."/>
            <person name="Xu Z."/>
            <person name="Liu Y."/>
            <person name="Domazet-Loso T."/>
            <person name="Du Y."/>
            <person name="Sun X."/>
            <person name="Zhang S."/>
            <person name="Liu B."/>
            <person name="Cheng P."/>
            <person name="Jiang X."/>
            <person name="Li J."/>
            <person name="Fan D."/>
            <person name="Wang W."/>
            <person name="Fu W."/>
            <person name="Wang T."/>
            <person name="Wang B."/>
            <person name="Zhang J."/>
            <person name="Peng Z."/>
            <person name="Li Y."/>
            <person name="Li N."/>
            <person name="Wang J."/>
            <person name="Chen M."/>
            <person name="He Y."/>
            <person name="Tan F."/>
            <person name="Song X."/>
            <person name="Zheng Q."/>
            <person name="Huang R."/>
            <person name="Yang H."/>
            <person name="Du X."/>
            <person name="Chen L."/>
            <person name="Yang M."/>
            <person name="Gaffney P.M."/>
            <person name="Wang S."/>
            <person name="Luo L."/>
            <person name="She Z."/>
            <person name="Ming Y."/>
            <person name="Huang W."/>
            <person name="Zhang S."/>
            <person name="Huang B."/>
            <person name="Zhang Y."/>
            <person name="Qu T."/>
            <person name="Ni P."/>
            <person name="Miao G."/>
            <person name="Wang J."/>
            <person name="Wang Q."/>
            <person name="Steinberg C.E."/>
            <person name="Wang H."/>
            <person name="Li N."/>
            <person name="Qian L."/>
            <person name="Zhang G."/>
            <person name="Li Y."/>
            <person name="Yang H."/>
            <person name="Liu X."/>
            <person name="Wang J."/>
            <person name="Yin Y."/>
            <person name="Wang J."/>
        </authorList>
    </citation>
    <scope>NUCLEOTIDE SEQUENCE [LARGE SCALE GENOMIC DNA]</scope>
    <source>
        <strain evidence="6">05x7-T-G4-1.051#20</strain>
    </source>
</reference>
<comment type="subcellular location">
    <subcellularLocation>
        <location evidence="1">Cytoplasm</location>
    </subcellularLocation>
</comment>
<dbReference type="PROSITE" id="PS51938">
    <property type="entry name" value="SUZ_C"/>
    <property type="match status" value="1"/>
</dbReference>
<dbReference type="PROSITE" id="PS00352">
    <property type="entry name" value="CSD_1"/>
    <property type="match status" value="3"/>
</dbReference>
<dbReference type="InterPro" id="IPR024642">
    <property type="entry name" value="SUZ-C"/>
</dbReference>
<organism evidence="6">
    <name type="scientific">Magallana gigas</name>
    <name type="common">Pacific oyster</name>
    <name type="synonym">Crassostrea gigas</name>
    <dbReference type="NCBI Taxonomy" id="29159"/>
    <lineage>
        <taxon>Eukaryota</taxon>
        <taxon>Metazoa</taxon>
        <taxon>Spiralia</taxon>
        <taxon>Lophotrochozoa</taxon>
        <taxon>Mollusca</taxon>
        <taxon>Bivalvia</taxon>
        <taxon>Autobranchia</taxon>
        <taxon>Pteriomorphia</taxon>
        <taxon>Ostreida</taxon>
        <taxon>Ostreoidea</taxon>
        <taxon>Ostreidae</taxon>
        <taxon>Magallana</taxon>
    </lineage>
</organism>
<dbReference type="InParanoid" id="K1PVZ3"/>
<dbReference type="EMBL" id="JH818867">
    <property type="protein sequence ID" value="EKC28502.1"/>
    <property type="molecule type" value="Genomic_DNA"/>
</dbReference>
<dbReference type="HOGENOM" id="CLU_012335_1_0_1"/>
<protein>
    <submittedName>
        <fullName evidence="6">Cold shock domain-containing protein E1</fullName>
    </submittedName>
</protein>
<gene>
    <name evidence="6" type="ORF">CGI_10007578</name>
</gene>
<dbReference type="SUPFAM" id="SSF50249">
    <property type="entry name" value="Nucleic acid-binding proteins"/>
    <property type="match status" value="5"/>
</dbReference>
<dbReference type="PANTHER" id="PTHR12913:SF1">
    <property type="entry name" value="COLD SHOCK DOMAIN-CONTAINING PROTEIN E1"/>
    <property type="match status" value="1"/>
</dbReference>
<evidence type="ECO:0000256" key="5">
    <source>
        <dbReference type="ARBA" id="ARBA00044751"/>
    </source>
</evidence>
<dbReference type="InterPro" id="IPR002059">
    <property type="entry name" value="CSP_DNA-bd"/>
</dbReference>
<dbReference type="InterPro" id="IPR012340">
    <property type="entry name" value="NA-bd_OB-fold"/>
</dbReference>
<dbReference type="Pfam" id="PF12901">
    <property type="entry name" value="SUZ-C"/>
    <property type="match status" value="1"/>
</dbReference>
<dbReference type="GO" id="GO:0005737">
    <property type="term" value="C:cytoplasm"/>
    <property type="evidence" value="ECO:0007669"/>
    <property type="project" value="UniProtKB-SubCell"/>
</dbReference>
<proteinExistence type="inferred from homology"/>
<dbReference type="CDD" id="cd04458">
    <property type="entry name" value="CSP_CDS"/>
    <property type="match status" value="3"/>
</dbReference>
<dbReference type="Pfam" id="PF00313">
    <property type="entry name" value="CSD"/>
    <property type="match status" value="5"/>
</dbReference>
<sequence length="840" mass="94693">MIKYLLSDQATSSKALLYPGHKRQKIFKNFPAQLYKNYCTDCSPPPQQDPAILSYQRSPSSNLLPSTNGNRETGFVEKLLHSYGFIQCCEREARLFFHFSEYSGDINTVKIGDAVEFQLSSDRRTGRPIACAVVKVDETSYEVISDDRFTGTVVQEARVSKSKNGCVNGNIDGMGRVTYEHNGECFFLPFGLDDVADGSLNLKPGDKVSFFMATDKRNGNIQARKIELVAPTPPPRCQGVVCSMKDSFGFIERADVVKEIFFHYSEYNDDINDLVLGDDVEFDVQTRNNKEVAVNIKKLPVGTVIFEDISIDKIQGKIIKTLKSNRRQSDPLGGRISCQTAKGTAEYPYGDKDQSGEFTLQIGDLVEFQVATDRRDKLQRATKIQLCQETFSQNSEKREKGVVSNLKDGYGFIQCTDRESKIFFHFSELVDSKKEIRTQEEVEFTVVPDPSTPNRPMAIRIRSLPRGSISFVNVRPEKYIGTVDKEPSSHKSPSKIKDNEPAGNIVFDYEGKIQNIPYYHKDIADMREAPKYGDKVEFSIGEVKRSNSRFAAAVRVVIRNIQGKCHGFIATLKDNYGFIENADHDKEVFFHFSSFDGDVNDLDLGDEVEYTVTRKSAKLSAENIRKVPKGTVAPEDILYDKGVLQGKVIRPMRIVNPDQDEYSGLVQVGGDDDQDAEVYPYGITSLTDKRDFLQRGDAVKFQIAAHRRTGLLRAVNIAAIRKFTRARVDSVKGQFGFINYEAEEGKKLFFHMTEVHDGIEVQTGDEVEFVVVQNQRNGKYSACSLRKITDRQRPERLLSRMKSIKEDMTGPRVVAVRQPKGPDGTNGFKEPRKPWTPPQA</sequence>
<dbReference type="AlphaFoldDB" id="K1PVZ3"/>
<dbReference type="PANTHER" id="PTHR12913">
    <property type="entry name" value="UNR PROTEIN N-RAS UPSTREAM GENE PROTEIN"/>
    <property type="match status" value="1"/>
</dbReference>